<comment type="subcellular location">
    <subcellularLocation>
        <location evidence="1">Nucleus</location>
    </subcellularLocation>
</comment>
<dbReference type="GO" id="GO:0005634">
    <property type="term" value="C:nucleus"/>
    <property type="evidence" value="ECO:0007669"/>
    <property type="project" value="UniProtKB-SubCell"/>
</dbReference>
<evidence type="ECO:0000313" key="8">
    <source>
        <dbReference type="EMBL" id="KAA8525603.1"/>
    </source>
</evidence>
<keyword evidence="6" id="KW-0175">Coiled coil</keyword>
<keyword evidence="5" id="KW-0539">Nucleus</keyword>
<dbReference type="GO" id="GO:0043565">
    <property type="term" value="F:sequence-specific DNA binding"/>
    <property type="evidence" value="ECO:0007669"/>
    <property type="project" value="InterPro"/>
</dbReference>
<name>A0A5J5A418_9ASTE</name>
<evidence type="ECO:0000259" key="7">
    <source>
        <dbReference type="PROSITE" id="PS50811"/>
    </source>
</evidence>
<dbReference type="InterPro" id="IPR003657">
    <property type="entry name" value="WRKY_dom"/>
</dbReference>
<protein>
    <recommendedName>
        <fullName evidence="7">WRKY domain-containing protein</fullName>
    </recommendedName>
</protein>
<keyword evidence="9" id="KW-1185">Reference proteome</keyword>
<evidence type="ECO:0000256" key="1">
    <source>
        <dbReference type="ARBA" id="ARBA00004123"/>
    </source>
</evidence>
<dbReference type="PANTHER" id="PTHR31429:SF38">
    <property type="entry name" value="WRKY TRANSCRIPTION FACTOR 40-RELATED"/>
    <property type="match status" value="1"/>
</dbReference>
<accession>A0A5J5A418</accession>
<evidence type="ECO:0000313" key="9">
    <source>
        <dbReference type="Proteomes" id="UP000325577"/>
    </source>
</evidence>
<gene>
    <name evidence="8" type="ORF">F0562_007458</name>
</gene>
<dbReference type="OrthoDB" id="1931489at2759"/>
<dbReference type="Gene3D" id="2.20.25.80">
    <property type="entry name" value="WRKY domain"/>
    <property type="match status" value="1"/>
</dbReference>
<keyword evidence="2" id="KW-0805">Transcription regulation</keyword>
<dbReference type="InterPro" id="IPR036576">
    <property type="entry name" value="WRKY_dom_sf"/>
</dbReference>
<proteinExistence type="predicted"/>
<evidence type="ECO:0000256" key="5">
    <source>
        <dbReference type="ARBA" id="ARBA00023242"/>
    </source>
</evidence>
<dbReference type="PANTHER" id="PTHR31429">
    <property type="entry name" value="WRKY TRANSCRIPTION FACTOR 36-RELATED"/>
    <property type="match status" value="1"/>
</dbReference>
<evidence type="ECO:0000256" key="2">
    <source>
        <dbReference type="ARBA" id="ARBA00023015"/>
    </source>
</evidence>
<dbReference type="Proteomes" id="UP000325577">
    <property type="component" value="Linkage Group LG3"/>
</dbReference>
<feature type="domain" description="WRKY" evidence="7">
    <location>
        <begin position="93"/>
        <end position="159"/>
    </location>
</feature>
<keyword evidence="3" id="KW-0238">DNA-binding</keyword>
<dbReference type="EMBL" id="CM018046">
    <property type="protein sequence ID" value="KAA8525603.1"/>
    <property type="molecule type" value="Genomic_DNA"/>
</dbReference>
<dbReference type="SMART" id="SM00774">
    <property type="entry name" value="WRKY"/>
    <property type="match status" value="1"/>
</dbReference>
<dbReference type="AlphaFoldDB" id="A0A5J5A418"/>
<dbReference type="GO" id="GO:0003700">
    <property type="term" value="F:DNA-binding transcription factor activity"/>
    <property type="evidence" value="ECO:0007669"/>
    <property type="project" value="InterPro"/>
</dbReference>
<organism evidence="8 9">
    <name type="scientific">Nyssa sinensis</name>
    <dbReference type="NCBI Taxonomy" id="561372"/>
    <lineage>
        <taxon>Eukaryota</taxon>
        <taxon>Viridiplantae</taxon>
        <taxon>Streptophyta</taxon>
        <taxon>Embryophyta</taxon>
        <taxon>Tracheophyta</taxon>
        <taxon>Spermatophyta</taxon>
        <taxon>Magnoliopsida</taxon>
        <taxon>eudicotyledons</taxon>
        <taxon>Gunneridae</taxon>
        <taxon>Pentapetalae</taxon>
        <taxon>asterids</taxon>
        <taxon>Cornales</taxon>
        <taxon>Nyssaceae</taxon>
        <taxon>Nyssa</taxon>
    </lineage>
</organism>
<evidence type="ECO:0000256" key="3">
    <source>
        <dbReference type="ARBA" id="ARBA00023125"/>
    </source>
</evidence>
<dbReference type="InterPro" id="IPR044810">
    <property type="entry name" value="WRKY_plant"/>
</dbReference>
<keyword evidence="4" id="KW-0804">Transcription</keyword>
<evidence type="ECO:0000256" key="6">
    <source>
        <dbReference type="SAM" id="Coils"/>
    </source>
</evidence>
<dbReference type="SUPFAM" id="SSF118290">
    <property type="entry name" value="WRKY DNA-binding domain"/>
    <property type="match status" value="1"/>
</dbReference>
<dbReference type="Pfam" id="PF03106">
    <property type="entry name" value="WRKY"/>
    <property type="match status" value="1"/>
</dbReference>
<sequence>MDDHEAISNKEKVKNLESELERLGKENENLRFMLEVLSNQYNILQANIQRKREEQMSSILAKNSSSYDSNKRSRLEVPIAKPSQVFIRTESTDKSLIVKDGFQWRKYGQKVSKDNPSPRAYFRCSMAPQCPVKKKVQRSMEDQSVIVVTYEGEHNHGAHGGPGNSIFSFYNPIQGSTASFPSPDGTNQETMTLDLTLSRTNQETLLPSQNLMEQNNKHNINSNCTKIGEYMATLTKDPKFTAAVAAAVACCITQQSKPNNT</sequence>
<evidence type="ECO:0000256" key="4">
    <source>
        <dbReference type="ARBA" id="ARBA00023163"/>
    </source>
</evidence>
<dbReference type="PROSITE" id="PS50811">
    <property type="entry name" value="WRKY"/>
    <property type="match status" value="1"/>
</dbReference>
<reference evidence="8 9" key="1">
    <citation type="submission" date="2019-09" db="EMBL/GenBank/DDBJ databases">
        <title>A chromosome-level genome assembly of the Chinese tupelo Nyssa sinensis.</title>
        <authorList>
            <person name="Yang X."/>
            <person name="Kang M."/>
            <person name="Yang Y."/>
            <person name="Xiong H."/>
            <person name="Wang M."/>
            <person name="Zhang Z."/>
            <person name="Wang Z."/>
            <person name="Wu H."/>
            <person name="Ma T."/>
            <person name="Liu J."/>
            <person name="Xi Z."/>
        </authorList>
    </citation>
    <scope>NUCLEOTIDE SEQUENCE [LARGE SCALE GENOMIC DNA]</scope>
    <source>
        <strain evidence="8">J267</strain>
        <tissue evidence="8">Leaf</tissue>
    </source>
</reference>
<feature type="coiled-coil region" evidence="6">
    <location>
        <begin position="6"/>
        <end position="54"/>
    </location>
</feature>